<dbReference type="Proteomes" id="UP000229370">
    <property type="component" value="Unassembled WGS sequence"/>
</dbReference>
<evidence type="ECO:0000256" key="4">
    <source>
        <dbReference type="ARBA" id="ARBA00022989"/>
    </source>
</evidence>
<dbReference type="PANTHER" id="PTHR30093">
    <property type="entry name" value="GENERAL SECRETION PATHWAY PROTEIN G"/>
    <property type="match status" value="1"/>
</dbReference>
<feature type="transmembrane region" description="Helical" evidence="6">
    <location>
        <begin position="30"/>
        <end position="51"/>
    </location>
</feature>
<dbReference type="PRINTS" id="PR00813">
    <property type="entry name" value="BCTERIALGSPG"/>
</dbReference>
<keyword evidence="5 6" id="KW-0472">Membrane</keyword>
<dbReference type="InterPro" id="IPR000983">
    <property type="entry name" value="Bac_GSPG_pilin"/>
</dbReference>
<organism evidence="7 8">
    <name type="scientific">Candidatus Roizmanbacteria bacterium CG_4_8_14_3_um_filter_36_10</name>
    <dbReference type="NCBI Taxonomy" id="1974834"/>
    <lineage>
        <taxon>Bacteria</taxon>
        <taxon>Candidatus Roizmaniibacteriota</taxon>
    </lineage>
</organism>
<keyword evidence="4 6" id="KW-1133">Transmembrane helix</keyword>
<dbReference type="SUPFAM" id="SSF54523">
    <property type="entry name" value="Pili subunits"/>
    <property type="match status" value="1"/>
</dbReference>
<sequence>MCIRIRSGRNSSMFKSTAVKKFNGYTLIEILVVTTIIGLLVAVVSASYTQLMKRSRDAKRKADLEQVRAALEMYRSNDVSGQYHAYSGDCSGYTDLTTPTKYIEKMPSDPKSTYSYGCSITTSDYTIGAFLESTTGADCGIGNCTGSAACNYCLGPYGQK</sequence>
<dbReference type="InterPro" id="IPR012902">
    <property type="entry name" value="N_methyl_site"/>
</dbReference>
<evidence type="ECO:0000256" key="5">
    <source>
        <dbReference type="ARBA" id="ARBA00023136"/>
    </source>
</evidence>
<dbReference type="EMBL" id="PFQK01000093">
    <property type="protein sequence ID" value="PJC81290.1"/>
    <property type="molecule type" value="Genomic_DNA"/>
</dbReference>
<evidence type="ECO:0000256" key="3">
    <source>
        <dbReference type="ARBA" id="ARBA00022692"/>
    </source>
</evidence>
<comment type="subcellular location">
    <subcellularLocation>
        <location evidence="1">Membrane</location>
        <topology evidence="1">Single-pass membrane protein</topology>
    </subcellularLocation>
</comment>
<comment type="caution">
    <text evidence="7">The sequence shown here is derived from an EMBL/GenBank/DDBJ whole genome shotgun (WGS) entry which is preliminary data.</text>
</comment>
<dbReference type="NCBIfam" id="TIGR02532">
    <property type="entry name" value="IV_pilin_GFxxxE"/>
    <property type="match status" value="1"/>
</dbReference>
<evidence type="ECO:0000313" key="7">
    <source>
        <dbReference type="EMBL" id="PJC81290.1"/>
    </source>
</evidence>
<dbReference type="GO" id="GO:0015627">
    <property type="term" value="C:type II protein secretion system complex"/>
    <property type="evidence" value="ECO:0007669"/>
    <property type="project" value="InterPro"/>
</dbReference>
<evidence type="ECO:0000313" key="8">
    <source>
        <dbReference type="Proteomes" id="UP000229370"/>
    </source>
</evidence>
<dbReference type="AlphaFoldDB" id="A0A2M8GL55"/>
<keyword evidence="2" id="KW-0488">Methylation</keyword>
<proteinExistence type="predicted"/>
<accession>A0A2M8GL55</accession>
<name>A0A2M8GL55_9BACT</name>
<evidence type="ECO:0008006" key="9">
    <source>
        <dbReference type="Google" id="ProtNLM"/>
    </source>
</evidence>
<evidence type="ECO:0000256" key="6">
    <source>
        <dbReference type="SAM" id="Phobius"/>
    </source>
</evidence>
<evidence type="ECO:0000256" key="2">
    <source>
        <dbReference type="ARBA" id="ARBA00022481"/>
    </source>
</evidence>
<gene>
    <name evidence="7" type="ORF">CO007_05445</name>
</gene>
<dbReference type="PANTHER" id="PTHR30093:SF44">
    <property type="entry name" value="TYPE II SECRETION SYSTEM CORE PROTEIN G"/>
    <property type="match status" value="1"/>
</dbReference>
<dbReference type="GO" id="GO:0016020">
    <property type="term" value="C:membrane"/>
    <property type="evidence" value="ECO:0007669"/>
    <property type="project" value="UniProtKB-SubCell"/>
</dbReference>
<dbReference type="Pfam" id="PF07963">
    <property type="entry name" value="N_methyl"/>
    <property type="match status" value="1"/>
</dbReference>
<dbReference type="InterPro" id="IPR045584">
    <property type="entry name" value="Pilin-like"/>
</dbReference>
<dbReference type="GO" id="GO:0015628">
    <property type="term" value="P:protein secretion by the type II secretion system"/>
    <property type="evidence" value="ECO:0007669"/>
    <property type="project" value="InterPro"/>
</dbReference>
<protein>
    <recommendedName>
        <fullName evidence="9">Type II secretion system protein GspG C-terminal domain-containing protein</fullName>
    </recommendedName>
</protein>
<evidence type="ECO:0000256" key="1">
    <source>
        <dbReference type="ARBA" id="ARBA00004167"/>
    </source>
</evidence>
<dbReference type="Gene3D" id="3.30.700.10">
    <property type="entry name" value="Glycoprotein, Type 4 Pilin"/>
    <property type="match status" value="1"/>
</dbReference>
<reference evidence="8" key="1">
    <citation type="submission" date="2017-09" db="EMBL/GenBank/DDBJ databases">
        <title>Depth-based differentiation of microbial function through sediment-hosted aquifers and enrichment of novel symbionts in the deep terrestrial subsurface.</title>
        <authorList>
            <person name="Probst A.J."/>
            <person name="Ladd B."/>
            <person name="Jarett J.K."/>
            <person name="Geller-Mcgrath D.E."/>
            <person name="Sieber C.M.K."/>
            <person name="Emerson J.B."/>
            <person name="Anantharaman K."/>
            <person name="Thomas B.C."/>
            <person name="Malmstrom R."/>
            <person name="Stieglmeier M."/>
            <person name="Klingl A."/>
            <person name="Woyke T."/>
            <person name="Ryan C.M."/>
            <person name="Banfield J.F."/>
        </authorList>
    </citation>
    <scope>NUCLEOTIDE SEQUENCE [LARGE SCALE GENOMIC DNA]</scope>
</reference>
<keyword evidence="3 6" id="KW-0812">Transmembrane</keyword>